<keyword evidence="2" id="KW-0805">Transcription regulation</keyword>
<dbReference type="SUPFAM" id="SSF55455">
    <property type="entry name" value="SRF-like"/>
    <property type="match status" value="1"/>
</dbReference>
<dbReference type="AlphaFoldDB" id="A0A368RES1"/>
<keyword evidence="3" id="KW-0238">DNA-binding</keyword>
<evidence type="ECO:0000259" key="7">
    <source>
        <dbReference type="Pfam" id="PF00319"/>
    </source>
</evidence>
<reference evidence="8" key="2">
    <citation type="submission" date="2015-07" db="EMBL/GenBank/DDBJ databases">
        <authorList>
            <person name="Noorani M."/>
        </authorList>
    </citation>
    <scope>NUCLEOTIDE SEQUENCE</scope>
    <source>
        <strain evidence="8">Yugu1</strain>
    </source>
</reference>
<evidence type="ECO:0000256" key="4">
    <source>
        <dbReference type="ARBA" id="ARBA00023163"/>
    </source>
</evidence>
<dbReference type="GO" id="GO:0046983">
    <property type="term" value="F:protein dimerization activity"/>
    <property type="evidence" value="ECO:0007669"/>
    <property type="project" value="InterPro"/>
</dbReference>
<dbReference type="Pfam" id="PF00319">
    <property type="entry name" value="SRF-TF"/>
    <property type="match status" value="1"/>
</dbReference>
<evidence type="ECO:0000256" key="6">
    <source>
        <dbReference type="SAM" id="MobiDB-lite"/>
    </source>
</evidence>
<gene>
    <name evidence="8" type="ORF">SETIT_5G424200v2</name>
</gene>
<protein>
    <recommendedName>
        <fullName evidence="7">MADS-box domain-containing protein</fullName>
    </recommendedName>
</protein>
<evidence type="ECO:0000256" key="5">
    <source>
        <dbReference type="ARBA" id="ARBA00023242"/>
    </source>
</evidence>
<dbReference type="Gene3D" id="3.40.1810.10">
    <property type="entry name" value="Transcription factor, MADS-box"/>
    <property type="match status" value="1"/>
</dbReference>
<accession>A0A368RES1</accession>
<keyword evidence="4" id="KW-0804">Transcription</keyword>
<dbReference type="GO" id="GO:0005634">
    <property type="term" value="C:nucleus"/>
    <property type="evidence" value="ECO:0007669"/>
    <property type="project" value="UniProtKB-SubCell"/>
</dbReference>
<keyword evidence="5" id="KW-0539">Nucleus</keyword>
<feature type="region of interest" description="Disordered" evidence="6">
    <location>
        <begin position="1"/>
        <end position="21"/>
    </location>
</feature>
<evidence type="ECO:0000256" key="1">
    <source>
        <dbReference type="ARBA" id="ARBA00004123"/>
    </source>
</evidence>
<feature type="region of interest" description="Disordered" evidence="6">
    <location>
        <begin position="179"/>
        <end position="223"/>
    </location>
</feature>
<sequence length="327" mass="34942">MSRRGEGAMNRGKVGPTRATASPHDLLAKFARRKDVVRKKADELARRCAIDVAVICTGPGGVGDLDCWPSKEAASEVLRRYSALAPAHRARHTEDLAALVARQLAEERDKLVRAREGGVALALGSRDGSLEGLSEDKLRELLAAIEGSQVDAKNRILMLQAPLGGAVDHATLSRGLVHEDEATQEDSVSATDNGVPPRGEAAAGGGELGPPPGKNPNSPNAAMPVGKEIVAENIVTAKYDGGEVQILQPPGDADAEWMRGLVDDLKKRPQPYDPAAYAANVGWFVMERDAYDSIRFDLGMPPPCIAPMDDDGEPLKLWSWENTMPPP</sequence>
<organism evidence="8">
    <name type="scientific">Setaria italica</name>
    <name type="common">Foxtail millet</name>
    <name type="synonym">Panicum italicum</name>
    <dbReference type="NCBI Taxonomy" id="4555"/>
    <lineage>
        <taxon>Eukaryota</taxon>
        <taxon>Viridiplantae</taxon>
        <taxon>Streptophyta</taxon>
        <taxon>Embryophyta</taxon>
        <taxon>Tracheophyta</taxon>
        <taxon>Spermatophyta</taxon>
        <taxon>Magnoliopsida</taxon>
        <taxon>Liliopsida</taxon>
        <taxon>Poales</taxon>
        <taxon>Poaceae</taxon>
        <taxon>PACMAD clade</taxon>
        <taxon>Panicoideae</taxon>
        <taxon>Panicodae</taxon>
        <taxon>Paniceae</taxon>
        <taxon>Cenchrinae</taxon>
        <taxon>Setaria</taxon>
    </lineage>
</organism>
<reference evidence="8" key="1">
    <citation type="journal article" date="2012" name="Nat. Biotechnol.">
        <title>Reference genome sequence of the model plant Setaria.</title>
        <authorList>
            <person name="Bennetzen J.L."/>
            <person name="Schmutz J."/>
            <person name="Wang H."/>
            <person name="Percifield R."/>
            <person name="Hawkins J."/>
            <person name="Pontaroli A.C."/>
            <person name="Estep M."/>
            <person name="Feng L."/>
            <person name="Vaughn J.N."/>
            <person name="Grimwood J."/>
            <person name="Jenkins J."/>
            <person name="Barry K."/>
            <person name="Lindquist E."/>
            <person name="Hellsten U."/>
            <person name="Deshpande S."/>
            <person name="Wang X."/>
            <person name="Wu X."/>
            <person name="Mitros T."/>
            <person name="Triplett J."/>
            <person name="Yang X."/>
            <person name="Ye C.Y."/>
            <person name="Mauro-Herrera M."/>
            <person name="Wang L."/>
            <person name="Li P."/>
            <person name="Sharma M."/>
            <person name="Sharma R."/>
            <person name="Ronald P.C."/>
            <person name="Panaud O."/>
            <person name="Kellogg E.A."/>
            <person name="Brutnell T.P."/>
            <person name="Doust A.N."/>
            <person name="Tuskan G.A."/>
            <person name="Rokhsar D."/>
            <person name="Devos K.M."/>
        </authorList>
    </citation>
    <scope>NUCLEOTIDE SEQUENCE [LARGE SCALE GENOMIC DNA]</scope>
    <source>
        <strain evidence="8">Yugu1</strain>
    </source>
</reference>
<name>A0A368RES1_SETIT</name>
<evidence type="ECO:0000256" key="2">
    <source>
        <dbReference type="ARBA" id="ARBA00023015"/>
    </source>
</evidence>
<proteinExistence type="predicted"/>
<feature type="domain" description="MADS-box" evidence="7">
    <location>
        <begin position="30"/>
        <end position="61"/>
    </location>
</feature>
<dbReference type="OrthoDB" id="786627at2759"/>
<dbReference type="InterPro" id="IPR002100">
    <property type="entry name" value="TF_MADSbox"/>
</dbReference>
<comment type="subcellular location">
    <subcellularLocation>
        <location evidence="1">Nucleus</location>
    </subcellularLocation>
</comment>
<dbReference type="GO" id="GO:0003677">
    <property type="term" value="F:DNA binding"/>
    <property type="evidence" value="ECO:0007669"/>
    <property type="project" value="UniProtKB-KW"/>
</dbReference>
<evidence type="ECO:0000313" key="8">
    <source>
        <dbReference type="EMBL" id="RCV28707.1"/>
    </source>
</evidence>
<dbReference type="InterPro" id="IPR036879">
    <property type="entry name" value="TF_MADSbox_sf"/>
</dbReference>
<dbReference type="EMBL" id="CM003532">
    <property type="protein sequence ID" value="RCV28707.1"/>
    <property type="molecule type" value="Genomic_DNA"/>
</dbReference>
<evidence type="ECO:0000256" key="3">
    <source>
        <dbReference type="ARBA" id="ARBA00023125"/>
    </source>
</evidence>